<dbReference type="PANTHER" id="PTHR11309">
    <property type="entry name" value="FRIZZLED"/>
    <property type="match status" value="1"/>
</dbReference>
<organism evidence="5 6">
    <name type="scientific">Setaria digitata</name>
    <dbReference type="NCBI Taxonomy" id="48799"/>
    <lineage>
        <taxon>Eukaryota</taxon>
        <taxon>Metazoa</taxon>
        <taxon>Ecdysozoa</taxon>
        <taxon>Nematoda</taxon>
        <taxon>Chromadorea</taxon>
        <taxon>Rhabditida</taxon>
        <taxon>Spirurina</taxon>
        <taxon>Spiruromorpha</taxon>
        <taxon>Filarioidea</taxon>
        <taxon>Setariidae</taxon>
        <taxon>Setaria</taxon>
    </lineage>
</organism>
<accession>A0A915Q437</accession>
<sequence length="206" mass="23573">MDREILPCQSLCTAVQQGCESRMRQYGFPWPEMLSCSKYPKDNDMCIGAVSEKATNLSDTCSSCSQVGTYENILDHYCRSQIEGDECGQQQTLSCQYHLIMPNLGPNENCLRINQIRRSVGRDTVIHFSANRGCPCHFSGIGDPRFLIMADQNDRGDFIANLILPWRNTDKPFKRAIRSFRKLNCQSLGREIRESAYRRSLHRKGH</sequence>
<dbReference type="SUPFAM" id="SSF63501">
    <property type="entry name" value="Frizzled cysteine-rich domain"/>
    <property type="match status" value="1"/>
</dbReference>
<dbReference type="PANTHER" id="PTHR11309:SF148">
    <property type="entry name" value="SECRETED FRIZZLED-RELATED PROTEIN 1"/>
    <property type="match status" value="1"/>
</dbReference>
<dbReference type="Pfam" id="PF01392">
    <property type="entry name" value="Fz"/>
    <property type="match status" value="1"/>
</dbReference>
<evidence type="ECO:0000259" key="4">
    <source>
        <dbReference type="PROSITE" id="PS50038"/>
    </source>
</evidence>
<dbReference type="Gene3D" id="1.10.2000.10">
    <property type="entry name" value="Frizzled cysteine-rich domain"/>
    <property type="match status" value="1"/>
</dbReference>
<keyword evidence="1" id="KW-0217">Developmental protein</keyword>
<dbReference type="WBParaSite" id="sdigi.contig540.g8913.t1">
    <property type="protein sequence ID" value="sdigi.contig540.g8913.t1"/>
    <property type="gene ID" value="sdigi.contig540.g8913"/>
</dbReference>
<dbReference type="GO" id="GO:0035567">
    <property type="term" value="P:non-canonical Wnt signaling pathway"/>
    <property type="evidence" value="ECO:0007669"/>
    <property type="project" value="TreeGrafter"/>
</dbReference>
<dbReference type="InterPro" id="IPR015526">
    <property type="entry name" value="Frizzled/SFRP"/>
</dbReference>
<keyword evidence="5" id="KW-1185">Reference proteome</keyword>
<dbReference type="InterPro" id="IPR008993">
    <property type="entry name" value="TIMP-like_OB-fold"/>
</dbReference>
<dbReference type="InterPro" id="IPR020067">
    <property type="entry name" value="Frizzled_dom"/>
</dbReference>
<protein>
    <submittedName>
        <fullName evidence="6">FZ domain-containing protein</fullName>
    </submittedName>
</protein>
<proteinExistence type="predicted"/>
<comment type="caution">
    <text evidence="3">Lacks conserved residue(s) required for the propagation of feature annotation.</text>
</comment>
<dbReference type="PROSITE" id="PS50038">
    <property type="entry name" value="FZ"/>
    <property type="match status" value="1"/>
</dbReference>
<evidence type="ECO:0000256" key="1">
    <source>
        <dbReference type="ARBA" id="ARBA00022473"/>
    </source>
</evidence>
<reference evidence="6" key="1">
    <citation type="submission" date="2022-11" db="UniProtKB">
        <authorList>
            <consortium name="WormBaseParasite"/>
        </authorList>
    </citation>
    <scope>IDENTIFICATION</scope>
</reference>
<evidence type="ECO:0000256" key="3">
    <source>
        <dbReference type="PROSITE-ProRule" id="PRU00090"/>
    </source>
</evidence>
<dbReference type="GO" id="GO:0017147">
    <property type="term" value="F:Wnt-protein binding"/>
    <property type="evidence" value="ECO:0007669"/>
    <property type="project" value="TreeGrafter"/>
</dbReference>
<dbReference type="GO" id="GO:0005615">
    <property type="term" value="C:extracellular space"/>
    <property type="evidence" value="ECO:0007669"/>
    <property type="project" value="TreeGrafter"/>
</dbReference>
<dbReference type="InterPro" id="IPR036790">
    <property type="entry name" value="Frizzled_dom_sf"/>
</dbReference>
<evidence type="ECO:0000256" key="2">
    <source>
        <dbReference type="ARBA" id="ARBA00023157"/>
    </source>
</evidence>
<dbReference type="AlphaFoldDB" id="A0A915Q437"/>
<feature type="domain" description="FZ" evidence="4">
    <location>
        <begin position="1"/>
        <end position="49"/>
    </location>
</feature>
<dbReference type="GO" id="GO:0060070">
    <property type="term" value="P:canonical Wnt signaling pathway"/>
    <property type="evidence" value="ECO:0007669"/>
    <property type="project" value="TreeGrafter"/>
</dbReference>
<dbReference type="SUPFAM" id="SSF50242">
    <property type="entry name" value="TIMP-like"/>
    <property type="match status" value="1"/>
</dbReference>
<feature type="disulfide bond" evidence="3">
    <location>
        <begin position="12"/>
        <end position="36"/>
    </location>
</feature>
<dbReference type="Proteomes" id="UP000887581">
    <property type="component" value="Unplaced"/>
</dbReference>
<keyword evidence="2 3" id="KW-1015">Disulfide bond</keyword>
<evidence type="ECO:0000313" key="5">
    <source>
        <dbReference type="Proteomes" id="UP000887581"/>
    </source>
</evidence>
<evidence type="ECO:0000313" key="6">
    <source>
        <dbReference type="WBParaSite" id="sdigi.contig540.g8913.t1"/>
    </source>
</evidence>
<name>A0A915Q437_9BILA</name>